<evidence type="ECO:0000256" key="7">
    <source>
        <dbReference type="ARBA" id="ARBA00023242"/>
    </source>
</evidence>
<dbReference type="Pfam" id="PF04082">
    <property type="entry name" value="Fungal_trans"/>
    <property type="match status" value="1"/>
</dbReference>
<dbReference type="CDD" id="cd00067">
    <property type="entry name" value="GAL4"/>
    <property type="match status" value="1"/>
</dbReference>
<dbReference type="Proteomes" id="UP000799772">
    <property type="component" value="Unassembled WGS sequence"/>
</dbReference>
<dbReference type="GO" id="GO:0045944">
    <property type="term" value="P:positive regulation of transcription by RNA polymerase II"/>
    <property type="evidence" value="ECO:0007669"/>
    <property type="project" value="TreeGrafter"/>
</dbReference>
<dbReference type="InterPro" id="IPR052202">
    <property type="entry name" value="Yeast_MetPath_Reg"/>
</dbReference>
<dbReference type="GO" id="GO:0043565">
    <property type="term" value="F:sequence-specific DNA binding"/>
    <property type="evidence" value="ECO:0007669"/>
    <property type="project" value="TreeGrafter"/>
</dbReference>
<evidence type="ECO:0000259" key="9">
    <source>
        <dbReference type="PROSITE" id="PS50048"/>
    </source>
</evidence>
<comment type="caution">
    <text evidence="10">The sequence shown here is derived from an EMBL/GenBank/DDBJ whole genome shotgun (WGS) entry which is preliminary data.</text>
</comment>
<keyword evidence="4" id="KW-0805">Transcription regulation</keyword>
<dbReference type="Gene3D" id="4.10.240.10">
    <property type="entry name" value="Zn(2)-C6 fungal-type DNA-binding domain"/>
    <property type="match status" value="1"/>
</dbReference>
<evidence type="ECO:0000256" key="1">
    <source>
        <dbReference type="ARBA" id="ARBA00004123"/>
    </source>
</evidence>
<dbReference type="InterPro" id="IPR001138">
    <property type="entry name" value="Zn2Cys6_DnaBD"/>
</dbReference>
<feature type="region of interest" description="Disordered" evidence="8">
    <location>
        <begin position="693"/>
        <end position="715"/>
    </location>
</feature>
<evidence type="ECO:0000256" key="3">
    <source>
        <dbReference type="ARBA" id="ARBA00022833"/>
    </source>
</evidence>
<evidence type="ECO:0000313" key="11">
    <source>
        <dbReference type="Proteomes" id="UP000799772"/>
    </source>
</evidence>
<keyword evidence="11" id="KW-1185">Reference proteome</keyword>
<protein>
    <recommendedName>
        <fullName evidence="9">Zn(2)-C6 fungal-type domain-containing protein</fullName>
    </recommendedName>
</protein>
<keyword evidence="7" id="KW-0539">Nucleus</keyword>
<dbReference type="PANTHER" id="PTHR47782:SF1">
    <property type="entry name" value="PYRIMIDINE PATHWAY REGULATORY PROTEIN 1"/>
    <property type="match status" value="1"/>
</dbReference>
<organism evidence="10 11">
    <name type="scientific">Rhizodiscina lignyota</name>
    <dbReference type="NCBI Taxonomy" id="1504668"/>
    <lineage>
        <taxon>Eukaryota</taxon>
        <taxon>Fungi</taxon>
        <taxon>Dikarya</taxon>
        <taxon>Ascomycota</taxon>
        <taxon>Pezizomycotina</taxon>
        <taxon>Dothideomycetes</taxon>
        <taxon>Pleosporomycetidae</taxon>
        <taxon>Aulographales</taxon>
        <taxon>Rhizodiscinaceae</taxon>
        <taxon>Rhizodiscina</taxon>
    </lineage>
</organism>
<sequence>MGLQQDSVVAFLERSITELQAEIDQQKSLSAPGSVAGTRLSAAAYERFSNVVQNCMRHDCNASIKGQPRAIYSDVLLTSSTPPRPAVLPTVDRNRSSHTPRTSLDDIPPSVAEILLDIYVEKILPHNAIFLEDEVRELYRRVCVDISAQQRDARDLFMILMVFAISTMCSKCDDFRRPASLAESLHAEAVHYFDCTISSTTSLQCLLLAIQLAYVLPDTGNMVSLVAEAMRMAAELRLHTDPSDGHGRHDAEKRQRLFWQTYIMERSVNSSARQPLVIGDDDIDIPFPQAADLQGTEKWRANFATIIRYRHFQGEIFSRQYRNADLAEQPYDEWMAQKELEVLSWRGRALGASDTLPDWFKFGTSYILLSLHRPSPVNPTPSLASVRECIVAAGHLISGFHHAARNSLFKFTWHALHNCFEGGAILLYNILQYNEAFRCLSNDLFQQTGDVLRELTDFFPIVCERWPRARKTVDLFESLKARVLQVHALSLQGAVEPDLELHQFLRDVIFQKSIGISNIHHGLSLGVNQSHTALSIDLASTEESDGVASWLDAIPNLDIFDDFHFLELPTSMSPWLLPESFDTPSPRPPIPASPAQDAAGMYEPHMDPSDHADAASSFIEEAFDQLPACLKCRRRKIKCDRKFPCCGYCARTNQVCTIVDPVLDQEIPRSRLQQLKQRYDDLSQKLIEGKTREDISFKGEDGRASSSASTEHNDTMASSLLDSSFDTFSKNPKGKTVYVGRSSPLFSLGRALDAANIGKARSIIASIQNPLERASGDLSIDFRRTLTAPEIAVLIDVYHNSIEVLFPGLKQQTLGLMAPGSPEISQHSNLSTRQTTSTNLVLAVAARMLAKRDSRMMAVSTALLGAAMQDYSSFCSEVQQQNEGGLTAVFLLCLYFLLDPSSGDVWRLLGYACRLCTELSWDFSGTLGPEKANWPLRCSVFRLECDVSIAYGLPPQRSMLCIDRSWISAYETDQGAQWTAYYLHRLAVIKLSIHAHILTKHDALADWEVLQERLHRWQSAWKLHIETVRTLSSTDHGMISWLERCGEFYFCEAALFFYRAAGDSSMPLADAHDFAIRYIEAFSILYKGHHHISPTAAIDGQSHLADSKLVFPIWWTAVHSLFHAGIVLIHRPENDKKRSNDSRHQQAVQTTLWLLECLSIDRGNLCDGLADELQYLKDHVGA</sequence>
<evidence type="ECO:0000256" key="4">
    <source>
        <dbReference type="ARBA" id="ARBA00023015"/>
    </source>
</evidence>
<dbReference type="PANTHER" id="PTHR47782">
    <property type="entry name" value="ZN(II)2CYS6 TRANSCRIPTION FACTOR (EUROFUNG)-RELATED"/>
    <property type="match status" value="1"/>
</dbReference>
<dbReference type="PROSITE" id="PS00463">
    <property type="entry name" value="ZN2_CY6_FUNGAL_1"/>
    <property type="match status" value="1"/>
</dbReference>
<dbReference type="GO" id="GO:0005634">
    <property type="term" value="C:nucleus"/>
    <property type="evidence" value="ECO:0007669"/>
    <property type="project" value="UniProtKB-SubCell"/>
</dbReference>
<accession>A0A9P4ID20</accession>
<keyword evidence="2" id="KW-0479">Metal-binding</keyword>
<proteinExistence type="predicted"/>
<name>A0A9P4ID20_9PEZI</name>
<evidence type="ECO:0000256" key="8">
    <source>
        <dbReference type="SAM" id="MobiDB-lite"/>
    </source>
</evidence>
<dbReference type="PROSITE" id="PS50048">
    <property type="entry name" value="ZN2_CY6_FUNGAL_2"/>
    <property type="match status" value="1"/>
</dbReference>
<feature type="region of interest" description="Disordered" evidence="8">
    <location>
        <begin position="580"/>
        <end position="611"/>
    </location>
</feature>
<dbReference type="SMART" id="SM00066">
    <property type="entry name" value="GAL4"/>
    <property type="match status" value="1"/>
</dbReference>
<evidence type="ECO:0000256" key="2">
    <source>
        <dbReference type="ARBA" id="ARBA00022723"/>
    </source>
</evidence>
<dbReference type="GO" id="GO:0000981">
    <property type="term" value="F:DNA-binding transcription factor activity, RNA polymerase II-specific"/>
    <property type="evidence" value="ECO:0007669"/>
    <property type="project" value="InterPro"/>
</dbReference>
<dbReference type="SUPFAM" id="SSF57701">
    <property type="entry name" value="Zn2/Cys6 DNA-binding domain"/>
    <property type="match status" value="1"/>
</dbReference>
<evidence type="ECO:0000313" key="10">
    <source>
        <dbReference type="EMBL" id="KAF2099335.1"/>
    </source>
</evidence>
<dbReference type="OrthoDB" id="3799246at2759"/>
<feature type="compositionally biased region" description="Basic and acidic residues" evidence="8">
    <location>
        <begin position="693"/>
        <end position="703"/>
    </location>
</feature>
<reference evidence="10" key="1">
    <citation type="journal article" date="2020" name="Stud. Mycol.">
        <title>101 Dothideomycetes genomes: a test case for predicting lifestyles and emergence of pathogens.</title>
        <authorList>
            <person name="Haridas S."/>
            <person name="Albert R."/>
            <person name="Binder M."/>
            <person name="Bloem J."/>
            <person name="Labutti K."/>
            <person name="Salamov A."/>
            <person name="Andreopoulos B."/>
            <person name="Baker S."/>
            <person name="Barry K."/>
            <person name="Bills G."/>
            <person name="Bluhm B."/>
            <person name="Cannon C."/>
            <person name="Castanera R."/>
            <person name="Culley D."/>
            <person name="Daum C."/>
            <person name="Ezra D."/>
            <person name="Gonzalez J."/>
            <person name="Henrissat B."/>
            <person name="Kuo A."/>
            <person name="Liang C."/>
            <person name="Lipzen A."/>
            <person name="Lutzoni F."/>
            <person name="Magnuson J."/>
            <person name="Mondo S."/>
            <person name="Nolan M."/>
            <person name="Ohm R."/>
            <person name="Pangilinan J."/>
            <person name="Park H.-J."/>
            <person name="Ramirez L."/>
            <person name="Alfaro M."/>
            <person name="Sun H."/>
            <person name="Tritt A."/>
            <person name="Yoshinaga Y."/>
            <person name="Zwiers L.-H."/>
            <person name="Turgeon B."/>
            <person name="Goodwin S."/>
            <person name="Spatafora J."/>
            <person name="Crous P."/>
            <person name="Grigoriev I."/>
        </authorList>
    </citation>
    <scope>NUCLEOTIDE SEQUENCE</scope>
    <source>
        <strain evidence="10">CBS 133067</strain>
    </source>
</reference>
<dbReference type="InterPro" id="IPR036864">
    <property type="entry name" value="Zn2-C6_fun-type_DNA-bd_sf"/>
</dbReference>
<evidence type="ECO:0000256" key="6">
    <source>
        <dbReference type="ARBA" id="ARBA00023163"/>
    </source>
</evidence>
<dbReference type="GO" id="GO:0006351">
    <property type="term" value="P:DNA-templated transcription"/>
    <property type="evidence" value="ECO:0007669"/>
    <property type="project" value="InterPro"/>
</dbReference>
<dbReference type="GO" id="GO:0008270">
    <property type="term" value="F:zinc ion binding"/>
    <property type="evidence" value="ECO:0007669"/>
    <property type="project" value="InterPro"/>
</dbReference>
<keyword evidence="6" id="KW-0804">Transcription</keyword>
<feature type="domain" description="Zn(2)-C6 fungal-type" evidence="9">
    <location>
        <begin position="628"/>
        <end position="658"/>
    </location>
</feature>
<dbReference type="EMBL" id="ML978125">
    <property type="protein sequence ID" value="KAF2099335.1"/>
    <property type="molecule type" value="Genomic_DNA"/>
</dbReference>
<dbReference type="SMART" id="SM00906">
    <property type="entry name" value="Fungal_trans"/>
    <property type="match status" value="2"/>
</dbReference>
<dbReference type="CDD" id="cd12148">
    <property type="entry name" value="fungal_TF_MHR"/>
    <property type="match status" value="2"/>
</dbReference>
<evidence type="ECO:0000256" key="5">
    <source>
        <dbReference type="ARBA" id="ARBA00023125"/>
    </source>
</evidence>
<gene>
    <name evidence="10" type="ORF">NA57DRAFT_74836</name>
</gene>
<keyword evidence="5" id="KW-0238">DNA-binding</keyword>
<dbReference type="InterPro" id="IPR007219">
    <property type="entry name" value="XnlR_reg_dom"/>
</dbReference>
<dbReference type="AlphaFoldDB" id="A0A9P4ID20"/>
<keyword evidence="3" id="KW-0862">Zinc</keyword>
<dbReference type="Pfam" id="PF00172">
    <property type="entry name" value="Zn_clus"/>
    <property type="match status" value="1"/>
</dbReference>
<comment type="subcellular location">
    <subcellularLocation>
        <location evidence="1">Nucleus</location>
    </subcellularLocation>
</comment>